<feature type="chain" id="PRO_5041441371" evidence="2">
    <location>
        <begin position="25"/>
        <end position="308"/>
    </location>
</feature>
<dbReference type="Gene3D" id="2.70.70.10">
    <property type="entry name" value="Glucose Permease (Domain IIA)"/>
    <property type="match status" value="2"/>
</dbReference>
<sequence>MKALLVPLVTVPLTLSAIGPPAHADTGWVWPLDPRPAVVEAFDPPVDDYGAGHRGVDLAGATGDDVRAVAPGTVTFVGSIAGVGVITIDHGDTDSTYQPVDATVSRGDAVDAGEQIGTLLDVGSHCAPDACLHLGRVLADEYADPLELLPSSSAVRLVTPFGPPPEAPATPIGPIDGDGRLAMPVEGPVTSPYGMRLHPILGIWKLHDGTDFGVGCGTPVRSAEDGTVTQTYADSAYGNRVIVDHGDIAGSAVTTSYNHLTSWAVSAGEAVRRGDVVGYVGSTGYSTACHLHFMVEVNGSTVDPETWL</sequence>
<dbReference type="PANTHER" id="PTHR21666">
    <property type="entry name" value="PEPTIDASE-RELATED"/>
    <property type="match status" value="1"/>
</dbReference>
<evidence type="ECO:0000313" key="5">
    <source>
        <dbReference type="Proteomes" id="UP001164390"/>
    </source>
</evidence>
<dbReference type="InterPro" id="IPR050570">
    <property type="entry name" value="Cell_wall_metabolism_enzyme"/>
</dbReference>
<dbReference type="PANTHER" id="PTHR21666:SF289">
    <property type="entry name" value="L-ALA--D-GLU ENDOPEPTIDASE"/>
    <property type="match status" value="1"/>
</dbReference>
<feature type="domain" description="M23ase beta-sheet core" evidence="3">
    <location>
        <begin position="52"/>
        <end position="135"/>
    </location>
</feature>
<dbReference type="KEGG" id="sgrg:L0C25_18040"/>
<evidence type="ECO:0000256" key="1">
    <source>
        <dbReference type="ARBA" id="ARBA00022729"/>
    </source>
</evidence>
<evidence type="ECO:0000259" key="3">
    <source>
        <dbReference type="Pfam" id="PF01551"/>
    </source>
</evidence>
<keyword evidence="1 2" id="KW-0732">Signal</keyword>
<evidence type="ECO:0000313" key="4">
    <source>
        <dbReference type="EMBL" id="UYM04419.1"/>
    </source>
</evidence>
<dbReference type="InterPro" id="IPR011055">
    <property type="entry name" value="Dup_hybrid_motif"/>
</dbReference>
<keyword evidence="5" id="KW-1185">Reference proteome</keyword>
<accession>A0AA46TFK8</accession>
<dbReference type="SUPFAM" id="SSF51261">
    <property type="entry name" value="Duplicated hybrid motif"/>
    <property type="match status" value="2"/>
</dbReference>
<dbReference type="InterPro" id="IPR016047">
    <property type="entry name" value="M23ase_b-sheet_dom"/>
</dbReference>
<dbReference type="CDD" id="cd12797">
    <property type="entry name" value="M23_peptidase"/>
    <property type="match status" value="2"/>
</dbReference>
<gene>
    <name evidence="4" type="ORF">L0C25_18040</name>
</gene>
<dbReference type="Proteomes" id="UP001164390">
    <property type="component" value="Chromosome"/>
</dbReference>
<evidence type="ECO:0000256" key="2">
    <source>
        <dbReference type="SAM" id="SignalP"/>
    </source>
</evidence>
<dbReference type="RefSeq" id="WP_271633124.1">
    <property type="nucleotide sequence ID" value="NZ_CP094970.1"/>
</dbReference>
<dbReference type="AlphaFoldDB" id="A0AA46TFK8"/>
<name>A0AA46TFK8_9ACTN</name>
<dbReference type="EMBL" id="CP094970">
    <property type="protein sequence ID" value="UYM04419.1"/>
    <property type="molecule type" value="Genomic_DNA"/>
</dbReference>
<organism evidence="4 5">
    <name type="scientific">Solicola gregarius</name>
    <dbReference type="NCBI Taxonomy" id="2908642"/>
    <lineage>
        <taxon>Bacteria</taxon>
        <taxon>Bacillati</taxon>
        <taxon>Actinomycetota</taxon>
        <taxon>Actinomycetes</taxon>
        <taxon>Propionibacteriales</taxon>
        <taxon>Nocardioidaceae</taxon>
        <taxon>Solicola</taxon>
    </lineage>
</organism>
<feature type="signal peptide" evidence="2">
    <location>
        <begin position="1"/>
        <end position="24"/>
    </location>
</feature>
<reference evidence="4" key="1">
    <citation type="submission" date="2022-01" db="EMBL/GenBank/DDBJ databases">
        <title>Nocardioidaceae gen. sp. A5X3R13.</title>
        <authorList>
            <person name="Lopez Marin M.A."/>
            <person name="Uhlik O."/>
        </authorList>
    </citation>
    <scope>NUCLEOTIDE SEQUENCE</scope>
    <source>
        <strain evidence="4">A5X3R13</strain>
    </source>
</reference>
<dbReference type="GO" id="GO:0004222">
    <property type="term" value="F:metalloendopeptidase activity"/>
    <property type="evidence" value="ECO:0007669"/>
    <property type="project" value="TreeGrafter"/>
</dbReference>
<protein>
    <submittedName>
        <fullName evidence="4">M23 family metallopeptidase</fullName>
    </submittedName>
</protein>
<dbReference type="Pfam" id="PF01551">
    <property type="entry name" value="Peptidase_M23"/>
    <property type="match status" value="2"/>
</dbReference>
<feature type="domain" description="M23ase beta-sheet core" evidence="3">
    <location>
        <begin position="206"/>
        <end position="304"/>
    </location>
</feature>
<proteinExistence type="predicted"/>